<proteinExistence type="predicted"/>
<feature type="region of interest" description="Disordered" evidence="1">
    <location>
        <begin position="406"/>
        <end position="427"/>
    </location>
</feature>
<dbReference type="Proteomes" id="UP000198372">
    <property type="component" value="Unassembled WGS sequence"/>
</dbReference>
<feature type="compositionally biased region" description="Low complexity" evidence="1">
    <location>
        <begin position="19"/>
        <end position="39"/>
    </location>
</feature>
<dbReference type="EMBL" id="FMSP01000004">
    <property type="protein sequence ID" value="SCV69082.1"/>
    <property type="molecule type" value="Genomic_DNA"/>
</dbReference>
<feature type="compositionally biased region" description="Basic and acidic residues" evidence="1">
    <location>
        <begin position="244"/>
        <end position="254"/>
    </location>
</feature>
<organism evidence="2 3">
    <name type="scientific">Microbotryum intermedium</name>
    <dbReference type="NCBI Taxonomy" id="269621"/>
    <lineage>
        <taxon>Eukaryota</taxon>
        <taxon>Fungi</taxon>
        <taxon>Dikarya</taxon>
        <taxon>Basidiomycota</taxon>
        <taxon>Pucciniomycotina</taxon>
        <taxon>Microbotryomycetes</taxon>
        <taxon>Microbotryales</taxon>
        <taxon>Microbotryaceae</taxon>
        <taxon>Microbotryum</taxon>
    </lineage>
</organism>
<protein>
    <submittedName>
        <fullName evidence="2">BQ2448_2102 protein</fullName>
    </submittedName>
</protein>
<evidence type="ECO:0000313" key="2">
    <source>
        <dbReference type="EMBL" id="SCV69082.1"/>
    </source>
</evidence>
<feature type="compositionally biased region" description="Low complexity" evidence="1">
    <location>
        <begin position="409"/>
        <end position="421"/>
    </location>
</feature>
<feature type="region of interest" description="Disordered" evidence="1">
    <location>
        <begin position="1"/>
        <end position="58"/>
    </location>
</feature>
<evidence type="ECO:0000313" key="3">
    <source>
        <dbReference type="Proteomes" id="UP000198372"/>
    </source>
</evidence>
<accession>A0A238F596</accession>
<gene>
    <name evidence="2" type="ORF">BQ2448_2102</name>
</gene>
<keyword evidence="3" id="KW-1185">Reference proteome</keyword>
<evidence type="ECO:0000256" key="1">
    <source>
        <dbReference type="SAM" id="MobiDB-lite"/>
    </source>
</evidence>
<sequence length="460" mass="49581">MFGEEPCESPRLASPWRNLSSSVSSLSHSPLSLSSRSSSAPGTPNDPAVEPPSPHIRRSTSIETLLSNGLEEDFDGLSLGHGLIMQARKELPEGVRTIGPESDKTGHIEYKFVLKTPTTPHRLARLVTQLKWRLIEGGGCAVYELGVLDAGTLVGLSRADMQETLDTLGLMLSHLGGGQVRISRVVLLGSAGNESTDKTSPSESDTAASRSTLGFTSFDVGSTAIDPVYPGTAPITIKQPNPSHPEREPEERAALKRNKRDARRARQKACTGDIVATGYPRPKMEPMESSTSTSNKDRTTRHYETGAIRQPRNGRPSACPGQAPGSAGWTHAPTRRPPKPTKQQVPTRPKVILTELIPSHRPRILGDDENEERFVVEAVVMKRPSSVMTPCKGEASDESIVGMLAQTPSDDSSFDAGAGADEMFGSVDDEEEGWSYLAFDSLPKVRRESQSVAWATVEGG</sequence>
<reference evidence="3" key="1">
    <citation type="submission" date="2016-09" db="EMBL/GenBank/DDBJ databases">
        <authorList>
            <person name="Jeantristanb JTB J.-T."/>
            <person name="Ricardo R."/>
        </authorList>
    </citation>
    <scope>NUCLEOTIDE SEQUENCE [LARGE SCALE GENOMIC DNA]</scope>
</reference>
<name>A0A238F596_9BASI</name>
<dbReference type="AlphaFoldDB" id="A0A238F596"/>
<feature type="compositionally biased region" description="Basic residues" evidence="1">
    <location>
        <begin position="255"/>
        <end position="267"/>
    </location>
</feature>
<dbReference type="OrthoDB" id="248233at2759"/>
<feature type="compositionally biased region" description="Basic and acidic residues" evidence="1">
    <location>
        <begin position="295"/>
        <end position="304"/>
    </location>
</feature>
<feature type="region of interest" description="Disordered" evidence="1">
    <location>
        <begin position="229"/>
        <end position="347"/>
    </location>
</feature>